<name>A0A0S3PX12_9BRAD</name>
<sequence>MGHSASAAIVIRVDPAAVQQPARKTSTATVGDLNAALALVSRVWTGAARNRSAVIEFAGGIHRFDQTIRIGLEFSGRADAPLILRGATDGSSRLSGSVPLTQTSVDVPARLDPLVRDRVVAYRLPPSAAEQSSIGVHRYHPAPSNPAGIELFDAQGALQPARWPNQGWSRVGQAKALGQDAVIAVEGGRSDRWVGEPDLWVAGYLGQDWSFETIAATSSIPGSQRLGLVKAPHYPLRSGDRLFVEHALSELDTPGEWWRDRDSGIVFLIPRSSTSSIEASVAPTLIAIDGAKHVLIEGLTFERSRGDAVTVTGGEDVVFQDCTFRWIAGRGLVIDGAKRSGLRRSVVADMGEGGVSLKGGTRATLTRADNFVEDSFLVRYARLGRTYKDAVAIDGVGMRVTGNVIAHAPHLAIRYQGNDHLIAANEIFDVVNDTSDSGAIYSGRDVSAQGTVIRGNFIHDVLPAKGEGQERFEVKGVYLDDLASGTTIEDNVFLRVEQPVFVGGGRDNVVARNVFVASSPALFIDGRGKVWPQAPFDEPGNAFYATLREVPVSSTLWASRYPALARIMTDDPYAAKRNVFRDNLIVASRAEQIGDGARPEEQNVSGNRTIDKVPPIRTSDDLARWLTQNGMKTLPEGINRFGHLLNNTSLRSRASDAGVGGPER</sequence>
<dbReference type="PANTHER" id="PTHR36453:SF1">
    <property type="entry name" value="RIGHT HANDED BETA HELIX DOMAIN-CONTAINING PROTEIN"/>
    <property type="match status" value="1"/>
</dbReference>
<dbReference type="InterPro" id="IPR039448">
    <property type="entry name" value="Beta_helix"/>
</dbReference>
<dbReference type="InterPro" id="IPR012334">
    <property type="entry name" value="Pectin_lyas_fold"/>
</dbReference>
<organism evidence="2 3">
    <name type="scientific">Variibacter gotjawalensis</name>
    <dbReference type="NCBI Taxonomy" id="1333996"/>
    <lineage>
        <taxon>Bacteria</taxon>
        <taxon>Pseudomonadati</taxon>
        <taxon>Pseudomonadota</taxon>
        <taxon>Alphaproteobacteria</taxon>
        <taxon>Hyphomicrobiales</taxon>
        <taxon>Nitrobacteraceae</taxon>
        <taxon>Variibacter</taxon>
    </lineage>
</organism>
<dbReference type="SMART" id="SM00710">
    <property type="entry name" value="PbH1"/>
    <property type="match status" value="6"/>
</dbReference>
<accession>A0A0S3PX12</accession>
<evidence type="ECO:0000313" key="3">
    <source>
        <dbReference type="Proteomes" id="UP000236884"/>
    </source>
</evidence>
<dbReference type="InterPro" id="IPR011050">
    <property type="entry name" value="Pectin_lyase_fold/virulence"/>
</dbReference>
<gene>
    <name evidence="2" type="ORF">GJW-30_1_03008</name>
</gene>
<dbReference type="SUPFAM" id="SSF51126">
    <property type="entry name" value="Pectin lyase-like"/>
    <property type="match status" value="1"/>
</dbReference>
<feature type="domain" description="Right handed beta helix" evidence="1">
    <location>
        <begin position="286"/>
        <end position="366"/>
    </location>
</feature>
<evidence type="ECO:0000259" key="1">
    <source>
        <dbReference type="Pfam" id="PF13229"/>
    </source>
</evidence>
<proteinExistence type="predicted"/>
<dbReference type="Gene3D" id="2.160.20.10">
    <property type="entry name" value="Single-stranded right-handed beta-helix, Pectin lyase-like"/>
    <property type="match status" value="1"/>
</dbReference>
<protein>
    <recommendedName>
        <fullName evidence="1">Right handed beta helix domain-containing protein</fullName>
    </recommendedName>
</protein>
<dbReference type="Proteomes" id="UP000236884">
    <property type="component" value="Chromosome"/>
</dbReference>
<keyword evidence="3" id="KW-1185">Reference proteome</keyword>
<dbReference type="KEGG" id="vgo:GJW-30_1_03008"/>
<reference evidence="2 3" key="1">
    <citation type="submission" date="2015-08" db="EMBL/GenBank/DDBJ databases">
        <title>Investigation of the bacterial diversity of lava forest soil.</title>
        <authorList>
            <person name="Lee J.S."/>
        </authorList>
    </citation>
    <scope>NUCLEOTIDE SEQUENCE [LARGE SCALE GENOMIC DNA]</scope>
    <source>
        <strain evidence="2 3">GJW-30</strain>
    </source>
</reference>
<dbReference type="Pfam" id="PF13229">
    <property type="entry name" value="Beta_helix"/>
    <property type="match status" value="1"/>
</dbReference>
<dbReference type="InterPro" id="IPR006626">
    <property type="entry name" value="PbH1"/>
</dbReference>
<dbReference type="PANTHER" id="PTHR36453">
    <property type="entry name" value="SECRETED PROTEIN-RELATED"/>
    <property type="match status" value="1"/>
</dbReference>
<evidence type="ECO:0000313" key="2">
    <source>
        <dbReference type="EMBL" id="BAT60465.1"/>
    </source>
</evidence>
<dbReference type="EMBL" id="AP014946">
    <property type="protein sequence ID" value="BAT60465.1"/>
    <property type="molecule type" value="Genomic_DNA"/>
</dbReference>
<dbReference type="AlphaFoldDB" id="A0A0S3PX12"/>